<keyword evidence="3" id="KW-1185">Reference proteome</keyword>
<dbReference type="AlphaFoldDB" id="A0A2Z6P1E5"/>
<sequence>MQGKEESHRRRSWLLVQKDDQKGRDNNGLMEMWRHLSMWRPQPKPPDAGSQPLTAIIVVTAEELISGESTSFMSILVENDLEKVRVKWGINDAIKENGSMDKVGISINSMAGQLFPLSSVCVCCIINKCQSPFPLLLVRVMSLA</sequence>
<name>A0A2Z6P1E5_TRISU</name>
<organism evidence="2 3">
    <name type="scientific">Trifolium subterraneum</name>
    <name type="common">Subterranean clover</name>
    <dbReference type="NCBI Taxonomy" id="3900"/>
    <lineage>
        <taxon>Eukaryota</taxon>
        <taxon>Viridiplantae</taxon>
        <taxon>Streptophyta</taxon>
        <taxon>Embryophyta</taxon>
        <taxon>Tracheophyta</taxon>
        <taxon>Spermatophyta</taxon>
        <taxon>Magnoliopsida</taxon>
        <taxon>eudicotyledons</taxon>
        <taxon>Gunneridae</taxon>
        <taxon>Pentapetalae</taxon>
        <taxon>rosids</taxon>
        <taxon>fabids</taxon>
        <taxon>Fabales</taxon>
        <taxon>Fabaceae</taxon>
        <taxon>Papilionoideae</taxon>
        <taxon>50 kb inversion clade</taxon>
        <taxon>NPAAA clade</taxon>
        <taxon>Hologalegina</taxon>
        <taxon>IRL clade</taxon>
        <taxon>Trifolieae</taxon>
        <taxon>Trifolium</taxon>
    </lineage>
</organism>
<gene>
    <name evidence="2" type="ORF">TSUD_132280</name>
</gene>
<evidence type="ECO:0000313" key="3">
    <source>
        <dbReference type="Proteomes" id="UP000242715"/>
    </source>
</evidence>
<evidence type="ECO:0000313" key="2">
    <source>
        <dbReference type="EMBL" id="GAU48303.1"/>
    </source>
</evidence>
<dbReference type="EMBL" id="DF974403">
    <property type="protein sequence ID" value="GAU48303.1"/>
    <property type="molecule type" value="Genomic_DNA"/>
</dbReference>
<reference evidence="3" key="1">
    <citation type="journal article" date="2017" name="Front. Plant Sci.">
        <title>Climate Clever Clovers: New Paradigm to Reduce the Environmental Footprint of Ruminants by Breeding Low Methanogenic Forages Utilizing Haplotype Variation.</title>
        <authorList>
            <person name="Kaur P."/>
            <person name="Appels R."/>
            <person name="Bayer P.E."/>
            <person name="Keeble-Gagnere G."/>
            <person name="Wang J."/>
            <person name="Hirakawa H."/>
            <person name="Shirasawa K."/>
            <person name="Vercoe P."/>
            <person name="Stefanova K."/>
            <person name="Durmic Z."/>
            <person name="Nichols P."/>
            <person name="Revell C."/>
            <person name="Isobe S.N."/>
            <person name="Edwards D."/>
            <person name="Erskine W."/>
        </authorList>
    </citation>
    <scope>NUCLEOTIDE SEQUENCE [LARGE SCALE GENOMIC DNA]</scope>
    <source>
        <strain evidence="3">cv. Daliak</strain>
    </source>
</reference>
<proteinExistence type="predicted"/>
<accession>A0A2Z6P1E5</accession>
<dbReference type="Proteomes" id="UP000242715">
    <property type="component" value="Unassembled WGS sequence"/>
</dbReference>
<feature type="region of interest" description="Disordered" evidence="1">
    <location>
        <begin position="1"/>
        <end position="26"/>
    </location>
</feature>
<evidence type="ECO:0000256" key="1">
    <source>
        <dbReference type="SAM" id="MobiDB-lite"/>
    </source>
</evidence>
<protein>
    <submittedName>
        <fullName evidence="2">Uncharacterized protein</fullName>
    </submittedName>
</protein>